<dbReference type="InterPro" id="IPR051912">
    <property type="entry name" value="Alkylbase_DNA_Glycosylase/TA"/>
</dbReference>
<dbReference type="InterPro" id="IPR011257">
    <property type="entry name" value="DNA_glycosylase"/>
</dbReference>
<evidence type="ECO:0000256" key="1">
    <source>
        <dbReference type="ARBA" id="ARBA00010817"/>
    </source>
</evidence>
<dbReference type="GO" id="GO:0006285">
    <property type="term" value="P:base-excision repair, AP site formation"/>
    <property type="evidence" value="ECO:0007669"/>
    <property type="project" value="TreeGrafter"/>
</dbReference>
<dbReference type="AlphaFoldDB" id="A0A160VF92"/>
<accession>A0A160VF92</accession>
<evidence type="ECO:0000256" key="3">
    <source>
        <dbReference type="ARBA" id="ARBA00023204"/>
    </source>
</evidence>
<dbReference type="GO" id="GO:0032993">
    <property type="term" value="C:protein-DNA complex"/>
    <property type="evidence" value="ECO:0007669"/>
    <property type="project" value="TreeGrafter"/>
</dbReference>
<dbReference type="GO" id="GO:0032131">
    <property type="term" value="F:alkylated DNA binding"/>
    <property type="evidence" value="ECO:0007669"/>
    <property type="project" value="TreeGrafter"/>
</dbReference>
<gene>
    <name evidence="5" type="ORF">MGWOODY_Mmi2471</name>
</gene>
<proteinExistence type="inferred from homology"/>
<dbReference type="Gene3D" id="1.10.1670.40">
    <property type="match status" value="1"/>
</dbReference>
<evidence type="ECO:0000313" key="5">
    <source>
        <dbReference type="EMBL" id="CUV09183.1"/>
    </source>
</evidence>
<reference evidence="5" key="1">
    <citation type="submission" date="2015-10" db="EMBL/GenBank/DDBJ databases">
        <authorList>
            <person name="Gilbert D.G."/>
        </authorList>
    </citation>
    <scope>NUCLEOTIDE SEQUENCE</scope>
</reference>
<dbReference type="FunFam" id="1.10.340.30:FF:000004">
    <property type="entry name" value="DNA-3-methyladenine glycosylase II"/>
    <property type="match status" value="1"/>
</dbReference>
<dbReference type="CDD" id="cd00056">
    <property type="entry name" value="ENDO3c"/>
    <property type="match status" value="1"/>
</dbReference>
<keyword evidence="3" id="KW-0234">DNA repair</keyword>
<evidence type="ECO:0000259" key="4">
    <source>
        <dbReference type="SMART" id="SM00478"/>
    </source>
</evidence>
<dbReference type="Pfam" id="PF00730">
    <property type="entry name" value="HhH-GPD"/>
    <property type="match status" value="1"/>
</dbReference>
<evidence type="ECO:0000256" key="2">
    <source>
        <dbReference type="ARBA" id="ARBA00022763"/>
    </source>
</evidence>
<comment type="similarity">
    <text evidence="1">Belongs to the alkylbase DNA glycosidase AlkA family.</text>
</comment>
<keyword evidence="2" id="KW-0227">DNA damage</keyword>
<dbReference type="Gene3D" id="1.10.340.30">
    <property type="entry name" value="Hypothetical protein, domain 2"/>
    <property type="match status" value="1"/>
</dbReference>
<dbReference type="GO" id="GO:0043916">
    <property type="term" value="F:DNA-7-methylguanine glycosylase activity"/>
    <property type="evidence" value="ECO:0007669"/>
    <property type="project" value="TreeGrafter"/>
</dbReference>
<sequence>MWQMNIDKGLKHLKQADEKMGRLIAEFEKPEFKKDLNYFEALVRAIVYQQLSGKAAATIYKRFKNLFIKNKYPSPIMVMERSHEELRSVGLSNQKASYIHNIANAFYTGAIPKDINTIGDKEVIECLTTIKGVGPWTAEMFLMFTLNRPDVFPVTDLGIQKGFQLFFQLDKIPRPDQMIKKAEPWRPYRTLASWYLWRLVEGPFEW</sequence>
<dbReference type="GO" id="GO:0006307">
    <property type="term" value="P:DNA alkylation repair"/>
    <property type="evidence" value="ECO:0007669"/>
    <property type="project" value="TreeGrafter"/>
</dbReference>
<dbReference type="EC" id="3.2.2.21" evidence="5"/>
<keyword evidence="5" id="KW-0326">Glycosidase</keyword>
<dbReference type="PANTHER" id="PTHR43003">
    <property type="entry name" value="DNA-3-METHYLADENINE GLYCOSYLASE"/>
    <property type="match status" value="1"/>
</dbReference>
<dbReference type="GO" id="GO:0005634">
    <property type="term" value="C:nucleus"/>
    <property type="evidence" value="ECO:0007669"/>
    <property type="project" value="TreeGrafter"/>
</dbReference>
<dbReference type="SMART" id="SM00478">
    <property type="entry name" value="ENDO3c"/>
    <property type="match status" value="1"/>
</dbReference>
<keyword evidence="5" id="KW-0378">Hydrolase</keyword>
<dbReference type="EMBL" id="FAXC01000195">
    <property type="protein sequence ID" value="CUV09183.1"/>
    <property type="molecule type" value="Genomic_DNA"/>
</dbReference>
<dbReference type="InterPro" id="IPR003265">
    <property type="entry name" value="HhH-GPD_domain"/>
</dbReference>
<name>A0A160VF92_9ZZZZ</name>
<protein>
    <submittedName>
        <fullName evidence="5">DNA-3-methyladenine glycosylase II</fullName>
        <ecNumber evidence="5">3.2.2.21</ecNumber>
    </submittedName>
</protein>
<dbReference type="PANTHER" id="PTHR43003:SF5">
    <property type="entry name" value="DNA-3-METHYLADENINE GLYCOSYLASE"/>
    <property type="match status" value="1"/>
</dbReference>
<organism evidence="5">
    <name type="scientific">hydrothermal vent metagenome</name>
    <dbReference type="NCBI Taxonomy" id="652676"/>
    <lineage>
        <taxon>unclassified sequences</taxon>
        <taxon>metagenomes</taxon>
        <taxon>ecological metagenomes</taxon>
    </lineage>
</organism>
<feature type="domain" description="HhH-GPD" evidence="4">
    <location>
        <begin position="47"/>
        <end position="201"/>
    </location>
</feature>
<dbReference type="SUPFAM" id="SSF48150">
    <property type="entry name" value="DNA-glycosylase"/>
    <property type="match status" value="1"/>
</dbReference>
<dbReference type="GO" id="GO:0008725">
    <property type="term" value="F:DNA-3-methyladenine glycosylase activity"/>
    <property type="evidence" value="ECO:0007669"/>
    <property type="project" value="TreeGrafter"/>
</dbReference>